<dbReference type="InterPro" id="IPR041489">
    <property type="entry name" value="PDZ_6"/>
</dbReference>
<dbReference type="Gene3D" id="3.30.750.44">
    <property type="match status" value="1"/>
</dbReference>
<dbReference type="GO" id="GO:0008236">
    <property type="term" value="F:serine-type peptidase activity"/>
    <property type="evidence" value="ECO:0007669"/>
    <property type="project" value="UniProtKB-KW"/>
</dbReference>
<dbReference type="EMBL" id="FWDM01000024">
    <property type="protein sequence ID" value="SLM13985.1"/>
    <property type="molecule type" value="Genomic_DNA"/>
</dbReference>
<dbReference type="SUPFAM" id="SSF52096">
    <property type="entry name" value="ClpP/crotonase"/>
    <property type="match status" value="1"/>
</dbReference>
<dbReference type="CDD" id="cd06782">
    <property type="entry name" value="cpPDZ_CPP-like"/>
    <property type="match status" value="1"/>
</dbReference>
<dbReference type="AlphaFoldDB" id="A0A3P3XJQ0"/>
<keyword evidence="6" id="KW-0472">Membrane</keyword>
<keyword evidence="6" id="KW-1133">Transmembrane helix</keyword>
<dbReference type="InterPro" id="IPR004447">
    <property type="entry name" value="Peptidase_S41A"/>
</dbReference>
<evidence type="ECO:0000256" key="5">
    <source>
        <dbReference type="RuleBase" id="RU004404"/>
    </source>
</evidence>
<feature type="transmembrane region" description="Helical" evidence="6">
    <location>
        <begin position="33"/>
        <end position="52"/>
    </location>
</feature>
<dbReference type="Pfam" id="PF22694">
    <property type="entry name" value="CtpB_N-like"/>
    <property type="match status" value="1"/>
</dbReference>
<dbReference type="Pfam" id="PF17820">
    <property type="entry name" value="PDZ_6"/>
    <property type="match status" value="1"/>
</dbReference>
<keyword evidence="4 5" id="KW-0720">Serine protease</keyword>
<gene>
    <name evidence="8" type="ORF">SPIROBIBN47_300012</name>
</gene>
<dbReference type="SUPFAM" id="SSF50156">
    <property type="entry name" value="PDZ domain-like"/>
    <property type="match status" value="1"/>
</dbReference>
<keyword evidence="2 5" id="KW-0645">Protease</keyword>
<evidence type="ECO:0000259" key="7">
    <source>
        <dbReference type="PROSITE" id="PS50106"/>
    </source>
</evidence>
<dbReference type="InterPro" id="IPR036034">
    <property type="entry name" value="PDZ_sf"/>
</dbReference>
<dbReference type="Gene3D" id="2.30.42.10">
    <property type="match status" value="1"/>
</dbReference>
<name>A0A3P3XJQ0_9SPIR</name>
<dbReference type="PROSITE" id="PS50106">
    <property type="entry name" value="PDZ"/>
    <property type="match status" value="1"/>
</dbReference>
<organism evidence="8">
    <name type="scientific">uncultured spirochete</name>
    <dbReference type="NCBI Taxonomy" id="156406"/>
    <lineage>
        <taxon>Bacteria</taxon>
        <taxon>Pseudomonadati</taxon>
        <taxon>Spirochaetota</taxon>
        <taxon>Spirochaetia</taxon>
        <taxon>Spirochaetales</taxon>
        <taxon>environmental samples</taxon>
    </lineage>
</organism>
<dbReference type="NCBIfam" id="TIGR00225">
    <property type="entry name" value="prc"/>
    <property type="match status" value="1"/>
</dbReference>
<dbReference type="GO" id="GO:0007165">
    <property type="term" value="P:signal transduction"/>
    <property type="evidence" value="ECO:0007669"/>
    <property type="project" value="TreeGrafter"/>
</dbReference>
<feature type="domain" description="PDZ" evidence="7">
    <location>
        <begin position="117"/>
        <end position="207"/>
    </location>
</feature>
<dbReference type="InterPro" id="IPR001478">
    <property type="entry name" value="PDZ"/>
</dbReference>
<dbReference type="Gene3D" id="3.90.226.10">
    <property type="entry name" value="2-enoyl-CoA Hydratase, Chain A, domain 1"/>
    <property type="match status" value="1"/>
</dbReference>
<dbReference type="SMART" id="SM00228">
    <property type="entry name" value="PDZ"/>
    <property type="match status" value="1"/>
</dbReference>
<dbReference type="PANTHER" id="PTHR32060:SF30">
    <property type="entry name" value="CARBOXY-TERMINAL PROCESSING PROTEASE CTPA"/>
    <property type="match status" value="1"/>
</dbReference>
<comment type="similarity">
    <text evidence="1 5">Belongs to the peptidase S41A family.</text>
</comment>
<dbReference type="PANTHER" id="PTHR32060">
    <property type="entry name" value="TAIL-SPECIFIC PROTEASE"/>
    <property type="match status" value="1"/>
</dbReference>
<proteinExistence type="inferred from homology"/>
<protein>
    <submittedName>
        <fullName evidence="8">Carboxyl-terminal protease</fullName>
    </submittedName>
</protein>
<dbReference type="Pfam" id="PF03572">
    <property type="entry name" value="Peptidase_S41"/>
    <property type="match status" value="1"/>
</dbReference>
<dbReference type="GO" id="GO:0004175">
    <property type="term" value="F:endopeptidase activity"/>
    <property type="evidence" value="ECO:0007669"/>
    <property type="project" value="TreeGrafter"/>
</dbReference>
<evidence type="ECO:0000256" key="3">
    <source>
        <dbReference type="ARBA" id="ARBA00022801"/>
    </source>
</evidence>
<evidence type="ECO:0000313" key="8">
    <source>
        <dbReference type="EMBL" id="SLM13985.1"/>
    </source>
</evidence>
<sequence length="509" mass="56396">MNETETSEVRTPVERTPVEHTPAEHTPVVRKRLFSLLAFVVILALSFITVAVPESYAQQAKTPDAKQYSQLLQNIFQFILQNYVEEPDPTKLYQGAVKGMLDSLGDPYSAFLDEDMMSDLMSDTTGTYGGVGLYISKQTTVPTEDTPRYIEVVSPIEDTPAWKEGIRSGDLITKIDGEDTSPLSVDKASAKIRGEAGTTVTLTFKRGNYEFEVTFTRSKIEIPAIKNAIITTASGNIGYIRIVEWNPNTPVRMKAVLQDMHAQGIDRWIIDVRSNPGGLLSSVVDVSDLFLSSGVIVSTKGRTISENYEYKAKPDLAIPATDRIIVMTNQGSASASEIFAGAMKDTKRALLLGQKTYGKGSVQQIFPLDKAGFKLTMARYYTPSGVNIDKVGIEPDIKVPEPELSDKELAEVQRLYDAGDIARFLLKNPTPSVEQRKQFAAELAQKYTVPALILEKLVRDESERSQPARIYDLEYDVQLQKALDLIESQDFLNQLESAKTLADLKKSTN</sequence>
<dbReference type="InterPro" id="IPR029045">
    <property type="entry name" value="ClpP/crotonase-like_dom_sf"/>
</dbReference>
<accession>A0A3P3XJQ0</accession>
<evidence type="ECO:0000256" key="4">
    <source>
        <dbReference type="ARBA" id="ARBA00022825"/>
    </source>
</evidence>
<dbReference type="GO" id="GO:0030288">
    <property type="term" value="C:outer membrane-bounded periplasmic space"/>
    <property type="evidence" value="ECO:0007669"/>
    <property type="project" value="TreeGrafter"/>
</dbReference>
<dbReference type="CDD" id="cd07560">
    <property type="entry name" value="Peptidase_S41_CPP"/>
    <property type="match status" value="1"/>
</dbReference>
<dbReference type="GO" id="GO:0006508">
    <property type="term" value="P:proteolysis"/>
    <property type="evidence" value="ECO:0007669"/>
    <property type="project" value="UniProtKB-KW"/>
</dbReference>
<evidence type="ECO:0000256" key="6">
    <source>
        <dbReference type="SAM" id="Phobius"/>
    </source>
</evidence>
<dbReference type="SMART" id="SM00245">
    <property type="entry name" value="TSPc"/>
    <property type="match status" value="1"/>
</dbReference>
<keyword evidence="3 5" id="KW-0378">Hydrolase</keyword>
<reference evidence="8" key="1">
    <citation type="submission" date="2017-02" db="EMBL/GenBank/DDBJ databases">
        <authorList>
            <person name="Regsiter A."/>
            <person name="William W."/>
        </authorList>
    </citation>
    <scope>NUCLEOTIDE SEQUENCE</scope>
    <source>
        <strain evidence="8">Bib</strain>
    </source>
</reference>
<evidence type="ECO:0000256" key="2">
    <source>
        <dbReference type="ARBA" id="ARBA00022670"/>
    </source>
</evidence>
<evidence type="ECO:0000256" key="1">
    <source>
        <dbReference type="ARBA" id="ARBA00009179"/>
    </source>
</evidence>
<dbReference type="InterPro" id="IPR055210">
    <property type="entry name" value="CtpA/B_N"/>
</dbReference>
<keyword evidence="6" id="KW-0812">Transmembrane</keyword>
<dbReference type="InterPro" id="IPR005151">
    <property type="entry name" value="Tail-specific_protease"/>
</dbReference>